<evidence type="ECO:0000313" key="1">
    <source>
        <dbReference type="EMBL" id="KAJ8894728.1"/>
    </source>
</evidence>
<protein>
    <submittedName>
        <fullName evidence="1">Uncharacterized protein</fullName>
    </submittedName>
</protein>
<evidence type="ECO:0000313" key="2">
    <source>
        <dbReference type="Proteomes" id="UP001159363"/>
    </source>
</evidence>
<comment type="caution">
    <text evidence="1">The sequence shown here is derived from an EMBL/GenBank/DDBJ whole genome shotgun (WGS) entry which is preliminary data.</text>
</comment>
<name>A0ABQ9IFP9_9NEOP</name>
<organism evidence="1 2">
    <name type="scientific">Dryococelus australis</name>
    <dbReference type="NCBI Taxonomy" id="614101"/>
    <lineage>
        <taxon>Eukaryota</taxon>
        <taxon>Metazoa</taxon>
        <taxon>Ecdysozoa</taxon>
        <taxon>Arthropoda</taxon>
        <taxon>Hexapoda</taxon>
        <taxon>Insecta</taxon>
        <taxon>Pterygota</taxon>
        <taxon>Neoptera</taxon>
        <taxon>Polyneoptera</taxon>
        <taxon>Phasmatodea</taxon>
        <taxon>Verophasmatodea</taxon>
        <taxon>Anareolatae</taxon>
        <taxon>Phasmatidae</taxon>
        <taxon>Eurycanthinae</taxon>
        <taxon>Dryococelus</taxon>
    </lineage>
</organism>
<reference evidence="1 2" key="1">
    <citation type="submission" date="2023-02" db="EMBL/GenBank/DDBJ databases">
        <title>LHISI_Scaffold_Assembly.</title>
        <authorList>
            <person name="Stuart O.P."/>
            <person name="Cleave R."/>
            <person name="Magrath M.J.L."/>
            <person name="Mikheyev A.S."/>
        </authorList>
    </citation>
    <scope>NUCLEOTIDE SEQUENCE [LARGE SCALE GENOMIC DNA]</scope>
    <source>
        <strain evidence="1">Daus_M_001</strain>
        <tissue evidence="1">Leg muscle</tissue>
    </source>
</reference>
<dbReference type="Proteomes" id="UP001159363">
    <property type="component" value="Chromosome 1"/>
</dbReference>
<proteinExistence type="predicted"/>
<dbReference type="EMBL" id="JARBHB010000001">
    <property type="protein sequence ID" value="KAJ8894728.1"/>
    <property type="molecule type" value="Genomic_DNA"/>
</dbReference>
<accession>A0ABQ9IFP9</accession>
<keyword evidence="2" id="KW-1185">Reference proteome</keyword>
<sequence length="91" mass="10787">MDTEMLVYITSKRNKTIWKSPYMPKRKTHGEFVLKSESSDKQLSHYFRVNRDQFSEVILLLTYVIRSEGCNAQRAIGREEKLAVFLGYVYF</sequence>
<gene>
    <name evidence="1" type="ORF">PR048_000035</name>
</gene>